<evidence type="ECO:0000313" key="3">
    <source>
        <dbReference type="EMBL" id="MBM6699768.1"/>
    </source>
</evidence>
<keyword evidence="1" id="KW-0378">Hydrolase</keyword>
<evidence type="ECO:0000313" key="4">
    <source>
        <dbReference type="Proteomes" id="UP000718821"/>
    </source>
</evidence>
<evidence type="ECO:0000259" key="2">
    <source>
        <dbReference type="Pfam" id="PF01979"/>
    </source>
</evidence>
<comment type="caution">
    <text evidence="3">The sequence shown here is derived from an EMBL/GenBank/DDBJ whole genome shotgun (WGS) entry which is preliminary data.</text>
</comment>
<organism evidence="3 4">
    <name type="scientific">Bifidobacterium pullorum subsp. saeculare</name>
    <dbReference type="NCBI Taxonomy" id="78257"/>
    <lineage>
        <taxon>Bacteria</taxon>
        <taxon>Bacillati</taxon>
        <taxon>Actinomycetota</taxon>
        <taxon>Actinomycetes</taxon>
        <taxon>Bifidobacteriales</taxon>
        <taxon>Bifidobacteriaceae</taxon>
        <taxon>Bifidobacterium</taxon>
    </lineage>
</organism>
<dbReference type="InterPro" id="IPR006680">
    <property type="entry name" value="Amidohydro-rel"/>
</dbReference>
<dbReference type="InterPro" id="IPR050287">
    <property type="entry name" value="MTA/SAH_deaminase"/>
</dbReference>
<dbReference type="PANTHER" id="PTHR43794">
    <property type="entry name" value="AMINOHYDROLASE SSNA-RELATED"/>
    <property type="match status" value="1"/>
</dbReference>
<sequence length="512" mass="55177">MTTTYDPLHAAAHPEPLEDVTLYSAPLIIPVTGPVIVDGAVAVADGRVMHVGSRRWLRRALDQDLAAGATVRERHWRGLIMPGLINAHTHLQYTAMAAVGRGSYADFHGWERGFDEVYERLQQSDVSPWRHAAEEGAAMLVESGTTAAADIVTDPEAAGALASQGLHGIAYWEVMNWGNAQWRAEGIGYLVSQLGRMSRQGLPRIGISPHAPYTLETEPFVDLPDIARQLDMRLHIHLAETPMEAGGGESTLTTYSAAGWRDHEWDSYSQLKQAGKQASAIQFLDQLGSLGPDVHIAHGVWADAEDRRILRQRGVGVALCPRSNRITVTGRDAPIREYLEEGNLLAVGTDSLSSSPSLDVLDDLAMLHDLARGQGYDREDLTHRLIRMVTLGGAEALGMHVGAGRIGQINAGATADLAFLDVPVDVATPHGIEETLERLVCHGAGTNRATVLSGRVVHDAGALGEGEVLRGHGQARDIDHDAIAAHRRHAAAMAIQQPEPPQSPTVTERSNA</sequence>
<dbReference type="Gene3D" id="3.20.20.140">
    <property type="entry name" value="Metal-dependent hydrolases"/>
    <property type="match status" value="1"/>
</dbReference>
<name>A0A939B9Q4_9BIFI</name>
<protein>
    <submittedName>
        <fullName evidence="3">Amidohydrolase family protein</fullName>
    </submittedName>
</protein>
<dbReference type="GO" id="GO:0016810">
    <property type="term" value="F:hydrolase activity, acting on carbon-nitrogen (but not peptide) bonds"/>
    <property type="evidence" value="ECO:0007669"/>
    <property type="project" value="InterPro"/>
</dbReference>
<gene>
    <name evidence="3" type="ORF">H7U32_05450</name>
</gene>
<feature type="domain" description="Amidohydrolase-related" evidence="2">
    <location>
        <begin position="80"/>
        <end position="425"/>
    </location>
</feature>
<evidence type="ECO:0000256" key="1">
    <source>
        <dbReference type="ARBA" id="ARBA00022801"/>
    </source>
</evidence>
<dbReference type="InterPro" id="IPR032466">
    <property type="entry name" value="Metal_Hydrolase"/>
</dbReference>
<keyword evidence="4" id="KW-1185">Reference proteome</keyword>
<dbReference type="Pfam" id="PF01979">
    <property type="entry name" value="Amidohydro_1"/>
    <property type="match status" value="1"/>
</dbReference>
<dbReference type="SUPFAM" id="SSF51556">
    <property type="entry name" value="Metallo-dependent hydrolases"/>
    <property type="match status" value="1"/>
</dbReference>
<dbReference type="Proteomes" id="UP000718821">
    <property type="component" value="Unassembled WGS sequence"/>
</dbReference>
<accession>A0A939B9Q4</accession>
<dbReference type="SUPFAM" id="SSF51338">
    <property type="entry name" value="Composite domain of metallo-dependent hydrolases"/>
    <property type="match status" value="1"/>
</dbReference>
<dbReference type="InterPro" id="IPR011059">
    <property type="entry name" value="Metal-dep_hydrolase_composite"/>
</dbReference>
<reference evidence="3" key="2">
    <citation type="journal article" date="2021" name="Sci. Rep.">
        <title>The distribution of antibiotic resistance genes in chicken gut microbiota commensals.</title>
        <authorList>
            <person name="Juricova H."/>
            <person name="Matiasovicova J."/>
            <person name="Kubasova T."/>
            <person name="Cejkova D."/>
            <person name="Rychlik I."/>
        </authorList>
    </citation>
    <scope>NUCLEOTIDE SEQUENCE</scope>
    <source>
        <strain evidence="3">An836</strain>
    </source>
</reference>
<reference evidence="3" key="1">
    <citation type="submission" date="2020-08" db="EMBL/GenBank/DDBJ databases">
        <authorList>
            <person name="Cejkova D."/>
            <person name="Kubasova T."/>
            <person name="Jahodarova E."/>
            <person name="Rychlik I."/>
        </authorList>
    </citation>
    <scope>NUCLEOTIDE SEQUENCE</scope>
    <source>
        <strain evidence="3">An836</strain>
    </source>
</reference>
<dbReference type="EMBL" id="JACLYU010000008">
    <property type="protein sequence ID" value="MBM6699768.1"/>
    <property type="molecule type" value="Genomic_DNA"/>
</dbReference>
<dbReference type="PANTHER" id="PTHR43794:SF11">
    <property type="entry name" value="AMIDOHYDROLASE-RELATED DOMAIN-CONTAINING PROTEIN"/>
    <property type="match status" value="1"/>
</dbReference>
<dbReference type="AlphaFoldDB" id="A0A939B9Q4"/>
<proteinExistence type="predicted"/>